<feature type="compositionally biased region" description="Basic and acidic residues" evidence="1">
    <location>
        <begin position="198"/>
        <end position="207"/>
    </location>
</feature>
<feature type="region of interest" description="Disordered" evidence="1">
    <location>
        <begin position="196"/>
        <end position="224"/>
    </location>
</feature>
<reference evidence="5" key="2">
    <citation type="submission" date="2012-11" db="EMBL/GenBank/DDBJ databases">
        <authorList>
            <person name="Kuo A."/>
            <person name="Curtis B.A."/>
            <person name="Tanifuji G."/>
            <person name="Burki F."/>
            <person name="Gruber A."/>
            <person name="Irimia M."/>
            <person name="Maruyama S."/>
            <person name="Arias M.C."/>
            <person name="Ball S.G."/>
            <person name="Gile G.H."/>
            <person name="Hirakawa Y."/>
            <person name="Hopkins J.F."/>
            <person name="Rensing S.A."/>
            <person name="Schmutz J."/>
            <person name="Symeonidi A."/>
            <person name="Elias M."/>
            <person name="Eveleigh R.J."/>
            <person name="Herman E.K."/>
            <person name="Klute M.J."/>
            <person name="Nakayama T."/>
            <person name="Obornik M."/>
            <person name="Reyes-Prieto A."/>
            <person name="Armbrust E.V."/>
            <person name="Aves S.J."/>
            <person name="Beiko R.G."/>
            <person name="Coutinho P."/>
            <person name="Dacks J.B."/>
            <person name="Durnford D.G."/>
            <person name="Fast N.M."/>
            <person name="Green B.R."/>
            <person name="Grisdale C."/>
            <person name="Hempe F."/>
            <person name="Henrissat B."/>
            <person name="Hoppner M.P."/>
            <person name="Ishida K.-I."/>
            <person name="Kim E."/>
            <person name="Koreny L."/>
            <person name="Kroth P.G."/>
            <person name="Liu Y."/>
            <person name="Malik S.-B."/>
            <person name="Maier U.G."/>
            <person name="McRose D."/>
            <person name="Mock T."/>
            <person name="Neilson J.A."/>
            <person name="Onodera N.T."/>
            <person name="Poole A.M."/>
            <person name="Pritham E.J."/>
            <person name="Richards T.A."/>
            <person name="Rocap G."/>
            <person name="Roy S.W."/>
            <person name="Sarai C."/>
            <person name="Schaack S."/>
            <person name="Shirato S."/>
            <person name="Slamovits C.H."/>
            <person name="Spencer D.F."/>
            <person name="Suzuki S."/>
            <person name="Worden A.Z."/>
            <person name="Zauner S."/>
            <person name="Barry K."/>
            <person name="Bell C."/>
            <person name="Bharti A.K."/>
            <person name="Crow J.A."/>
            <person name="Grimwood J."/>
            <person name="Kramer R."/>
            <person name="Lindquist E."/>
            <person name="Lucas S."/>
            <person name="Salamov A."/>
            <person name="McFadden G.I."/>
            <person name="Lane C.E."/>
            <person name="Keeling P.J."/>
            <person name="Gray M.W."/>
            <person name="Grigoriev I.V."/>
            <person name="Archibald J.M."/>
        </authorList>
    </citation>
    <scope>NUCLEOTIDE SEQUENCE</scope>
    <source>
        <strain evidence="5">CCMP2712</strain>
    </source>
</reference>
<dbReference type="EnsemblProtists" id="EKX40738">
    <property type="protein sequence ID" value="EKX40738"/>
    <property type="gene ID" value="GUITHDRAFT_142600"/>
</dbReference>
<dbReference type="GeneID" id="17297311"/>
<reference evidence="4" key="3">
    <citation type="submission" date="2015-06" db="UniProtKB">
        <authorList>
            <consortium name="EnsemblProtists"/>
        </authorList>
    </citation>
    <scope>IDENTIFICATION</scope>
</reference>
<sequence>MLFFSTSKADLGLTLIVAAVLSLLTLVIFKLDNDVKLLEYNKDMRQGNCKVLSAELQHVSVPQGPPDVDIPDEDKWRGEVIVEVDPGDGANSFQVPVHDTLEGQFSSVKEYQEQWLQRHQEGKQEVCYYGMFHGHMAAVFDLQAALTKVNGSWGEDHSSFSMHVAKVVVGFFALLFVGLVLIKLLVGKWDSPEDEEYQQLREDKEDAVPPYGSDGTRGGGEEERLQRVVVDLQEERRGNVETGRSLILQGGTPRSDGLEEVPLPR</sequence>
<evidence type="ECO:0000313" key="4">
    <source>
        <dbReference type="EnsemblProtists" id="EKX40738"/>
    </source>
</evidence>
<feature type="transmembrane region" description="Helical" evidence="2">
    <location>
        <begin position="12"/>
        <end position="29"/>
    </location>
</feature>
<evidence type="ECO:0000256" key="1">
    <source>
        <dbReference type="SAM" id="MobiDB-lite"/>
    </source>
</evidence>
<reference evidence="3 5" key="1">
    <citation type="journal article" date="2012" name="Nature">
        <title>Algal genomes reveal evolutionary mosaicism and the fate of nucleomorphs.</title>
        <authorList>
            <consortium name="DOE Joint Genome Institute"/>
            <person name="Curtis B.A."/>
            <person name="Tanifuji G."/>
            <person name="Burki F."/>
            <person name="Gruber A."/>
            <person name="Irimia M."/>
            <person name="Maruyama S."/>
            <person name="Arias M.C."/>
            <person name="Ball S.G."/>
            <person name="Gile G.H."/>
            <person name="Hirakawa Y."/>
            <person name="Hopkins J.F."/>
            <person name="Kuo A."/>
            <person name="Rensing S.A."/>
            <person name="Schmutz J."/>
            <person name="Symeonidi A."/>
            <person name="Elias M."/>
            <person name="Eveleigh R.J."/>
            <person name="Herman E.K."/>
            <person name="Klute M.J."/>
            <person name="Nakayama T."/>
            <person name="Obornik M."/>
            <person name="Reyes-Prieto A."/>
            <person name="Armbrust E.V."/>
            <person name="Aves S.J."/>
            <person name="Beiko R.G."/>
            <person name="Coutinho P."/>
            <person name="Dacks J.B."/>
            <person name="Durnford D.G."/>
            <person name="Fast N.M."/>
            <person name="Green B.R."/>
            <person name="Grisdale C.J."/>
            <person name="Hempel F."/>
            <person name="Henrissat B."/>
            <person name="Hoppner M.P."/>
            <person name="Ishida K."/>
            <person name="Kim E."/>
            <person name="Koreny L."/>
            <person name="Kroth P.G."/>
            <person name="Liu Y."/>
            <person name="Malik S.B."/>
            <person name="Maier U.G."/>
            <person name="McRose D."/>
            <person name="Mock T."/>
            <person name="Neilson J.A."/>
            <person name="Onodera N.T."/>
            <person name="Poole A.M."/>
            <person name="Pritham E.J."/>
            <person name="Richards T.A."/>
            <person name="Rocap G."/>
            <person name="Roy S.W."/>
            <person name="Sarai C."/>
            <person name="Schaack S."/>
            <person name="Shirato S."/>
            <person name="Slamovits C.H."/>
            <person name="Spencer D.F."/>
            <person name="Suzuki S."/>
            <person name="Worden A.Z."/>
            <person name="Zauner S."/>
            <person name="Barry K."/>
            <person name="Bell C."/>
            <person name="Bharti A.K."/>
            <person name="Crow J.A."/>
            <person name="Grimwood J."/>
            <person name="Kramer R."/>
            <person name="Lindquist E."/>
            <person name="Lucas S."/>
            <person name="Salamov A."/>
            <person name="McFadden G.I."/>
            <person name="Lane C.E."/>
            <person name="Keeling P.J."/>
            <person name="Gray M.W."/>
            <person name="Grigoriev I.V."/>
            <person name="Archibald J.M."/>
        </authorList>
    </citation>
    <scope>NUCLEOTIDE SEQUENCE</scope>
    <source>
        <strain evidence="3 5">CCMP2712</strain>
    </source>
</reference>
<dbReference type="Proteomes" id="UP000011087">
    <property type="component" value="Unassembled WGS sequence"/>
</dbReference>
<feature type="transmembrane region" description="Helical" evidence="2">
    <location>
        <begin position="126"/>
        <end position="147"/>
    </location>
</feature>
<keyword evidence="2" id="KW-1133">Transmembrane helix</keyword>
<accession>L1IWT8</accession>
<protein>
    <submittedName>
        <fullName evidence="3 4">Uncharacterized protein</fullName>
    </submittedName>
</protein>
<evidence type="ECO:0000313" key="5">
    <source>
        <dbReference type="Proteomes" id="UP000011087"/>
    </source>
</evidence>
<dbReference type="PaxDb" id="55529-EKX40738"/>
<dbReference type="EMBL" id="JH993029">
    <property type="protein sequence ID" value="EKX40738.1"/>
    <property type="molecule type" value="Genomic_DNA"/>
</dbReference>
<dbReference type="KEGG" id="gtt:GUITHDRAFT_142600"/>
<keyword evidence="2" id="KW-0812">Transmembrane</keyword>
<dbReference type="AlphaFoldDB" id="L1IWT8"/>
<evidence type="ECO:0000256" key="2">
    <source>
        <dbReference type="SAM" id="Phobius"/>
    </source>
</evidence>
<keyword evidence="5" id="KW-1185">Reference proteome</keyword>
<evidence type="ECO:0000313" key="3">
    <source>
        <dbReference type="EMBL" id="EKX40738.1"/>
    </source>
</evidence>
<keyword evidence="2" id="KW-0472">Membrane</keyword>
<dbReference type="HOGENOM" id="CLU_1051498_0_0_1"/>
<name>L1IWT8_GUITC</name>
<proteinExistence type="predicted"/>
<feature type="transmembrane region" description="Helical" evidence="2">
    <location>
        <begin position="167"/>
        <end position="186"/>
    </location>
</feature>
<feature type="region of interest" description="Disordered" evidence="1">
    <location>
        <begin position="241"/>
        <end position="265"/>
    </location>
</feature>
<organism evidence="3">
    <name type="scientific">Guillardia theta (strain CCMP2712)</name>
    <name type="common">Cryptophyte</name>
    <dbReference type="NCBI Taxonomy" id="905079"/>
    <lineage>
        <taxon>Eukaryota</taxon>
        <taxon>Cryptophyceae</taxon>
        <taxon>Pyrenomonadales</taxon>
        <taxon>Geminigeraceae</taxon>
        <taxon>Guillardia</taxon>
    </lineage>
</organism>
<dbReference type="RefSeq" id="XP_005827718.1">
    <property type="nucleotide sequence ID" value="XM_005827661.1"/>
</dbReference>
<gene>
    <name evidence="3" type="ORF">GUITHDRAFT_142600</name>
</gene>